<dbReference type="Gene3D" id="1.20.1280.50">
    <property type="match status" value="1"/>
</dbReference>
<organism evidence="1 2">
    <name type="scientific">Leucocoprinus birnbaumii</name>
    <dbReference type="NCBI Taxonomy" id="56174"/>
    <lineage>
        <taxon>Eukaryota</taxon>
        <taxon>Fungi</taxon>
        <taxon>Dikarya</taxon>
        <taxon>Basidiomycota</taxon>
        <taxon>Agaricomycotina</taxon>
        <taxon>Agaricomycetes</taxon>
        <taxon>Agaricomycetidae</taxon>
        <taxon>Agaricales</taxon>
        <taxon>Agaricineae</taxon>
        <taxon>Agaricaceae</taxon>
        <taxon>Leucocoprinus</taxon>
    </lineage>
</organism>
<sequence length="376" mass="42087">MMACLNCRLRTEAILCVCVCQTREICKTEEKYSCRTSVSLLGSGSEQTRPDFNAHDLLRTNYHPVSASDLSRIHSSLDLAQKSLAYLDSDIAHVEQVLSNLLTKRQSLHRSIASQRSLLSPIRRLPNELLSEIFLSRAPFCGNGDGDVGLSASFTDLQTDSLWTITQVCSLWRTVAQWTPCLWNTLLIDLSSLKGKTRAYNNLFTRLSTCLENIRPTALPLNFAIIGTHFQDSAHLLPLIEALCTHADRWSKVYFCPYTTNILASSNLDPKFRNLSSTPQLSAIGLWSFSPTPGFIQTPTRFAHAPNMRKLAIYDYRSLPSSFRRASFTFAVLRQPNNPSLSRFVSLLRIPRDLFIPSPPRVPGDSEQVSAVDTSS</sequence>
<evidence type="ECO:0000313" key="1">
    <source>
        <dbReference type="EMBL" id="KAJ3563402.1"/>
    </source>
</evidence>
<dbReference type="EMBL" id="JANIEX010000763">
    <property type="protein sequence ID" value="KAJ3563402.1"/>
    <property type="molecule type" value="Genomic_DNA"/>
</dbReference>
<keyword evidence="2" id="KW-1185">Reference proteome</keyword>
<evidence type="ECO:0008006" key="3">
    <source>
        <dbReference type="Google" id="ProtNLM"/>
    </source>
</evidence>
<proteinExistence type="predicted"/>
<gene>
    <name evidence="1" type="ORF">NP233_g8963</name>
</gene>
<reference evidence="1" key="1">
    <citation type="submission" date="2022-07" db="EMBL/GenBank/DDBJ databases">
        <title>Genome Sequence of Leucocoprinus birnbaumii.</title>
        <authorList>
            <person name="Buettner E."/>
        </authorList>
    </citation>
    <scope>NUCLEOTIDE SEQUENCE</scope>
    <source>
        <strain evidence="1">VT141</strain>
    </source>
</reference>
<dbReference type="Proteomes" id="UP001213000">
    <property type="component" value="Unassembled WGS sequence"/>
</dbReference>
<accession>A0AAD5YTC7</accession>
<evidence type="ECO:0000313" key="2">
    <source>
        <dbReference type="Proteomes" id="UP001213000"/>
    </source>
</evidence>
<name>A0AAD5YTC7_9AGAR</name>
<dbReference type="AlphaFoldDB" id="A0AAD5YTC7"/>
<comment type="caution">
    <text evidence="1">The sequence shown here is derived from an EMBL/GenBank/DDBJ whole genome shotgun (WGS) entry which is preliminary data.</text>
</comment>
<protein>
    <recommendedName>
        <fullName evidence="3">F-box domain-containing protein</fullName>
    </recommendedName>
</protein>